<keyword evidence="9 11" id="KW-0472">Membrane</keyword>
<dbReference type="GO" id="GO:0003846">
    <property type="term" value="F:2-acylglycerol O-acyltransferase activity"/>
    <property type="evidence" value="ECO:0007669"/>
    <property type="project" value="Ensembl"/>
</dbReference>
<reference evidence="13" key="2">
    <citation type="submission" date="2025-08" db="UniProtKB">
        <authorList>
            <consortium name="Ensembl"/>
        </authorList>
    </citation>
    <scope>IDENTIFICATION</scope>
</reference>
<reference evidence="13 14" key="1">
    <citation type="journal article" date="2011" name="Proc. Natl. Acad. Sci. U.S.A.">
        <title>Genetic diversity and population structure of the endangered marsupial Sarcophilus harrisii (Tasmanian devil).</title>
        <authorList>
            <person name="Miller W."/>
            <person name="Hayes V.M."/>
            <person name="Ratan A."/>
            <person name="Petersen D.C."/>
            <person name="Wittekindt N.E."/>
            <person name="Miller J."/>
            <person name="Walenz B."/>
            <person name="Knight J."/>
            <person name="Qi J."/>
            <person name="Zhao F."/>
            <person name="Wang Q."/>
            <person name="Bedoya-Reina O.C."/>
            <person name="Katiyar N."/>
            <person name="Tomsho L.P."/>
            <person name="Kasson L.M."/>
            <person name="Hardie R.A."/>
            <person name="Woodbridge P."/>
            <person name="Tindall E.A."/>
            <person name="Bertelsen M.F."/>
            <person name="Dixon D."/>
            <person name="Pyecroft S."/>
            <person name="Helgen K.M."/>
            <person name="Lesk A.M."/>
            <person name="Pringle T.H."/>
            <person name="Patterson N."/>
            <person name="Zhang Y."/>
            <person name="Kreiss A."/>
            <person name="Woods G.M."/>
            <person name="Jones M.E."/>
            <person name="Schuster S.C."/>
        </authorList>
    </citation>
    <scope>NUCLEOTIDE SEQUENCE [LARGE SCALE GENOMIC DNA]</scope>
</reference>
<name>A0A7N4V7H4_SARHA</name>
<evidence type="ECO:0000256" key="3">
    <source>
        <dbReference type="ARBA" id="ARBA00022516"/>
    </source>
</evidence>
<evidence type="ECO:0000256" key="1">
    <source>
        <dbReference type="ARBA" id="ARBA00004477"/>
    </source>
</evidence>
<keyword evidence="8" id="KW-0443">Lipid metabolism</keyword>
<keyword evidence="5 11" id="KW-0812">Transmembrane</keyword>
<keyword evidence="3" id="KW-0444">Lipid biosynthesis</keyword>
<dbReference type="CDD" id="cd07987">
    <property type="entry name" value="LPLAT_MGAT-like"/>
    <property type="match status" value="1"/>
</dbReference>
<evidence type="ECO:0000256" key="6">
    <source>
        <dbReference type="ARBA" id="ARBA00022824"/>
    </source>
</evidence>
<dbReference type="Ensembl" id="ENSSHAT00000050516.1">
    <property type="protein sequence ID" value="ENSSHAP00000045054.1"/>
    <property type="gene ID" value="ENSSHAG00000001147.2"/>
</dbReference>
<organism evidence="13 14">
    <name type="scientific">Sarcophilus harrisii</name>
    <name type="common">Tasmanian devil</name>
    <name type="synonym">Sarcophilus laniarius</name>
    <dbReference type="NCBI Taxonomy" id="9305"/>
    <lineage>
        <taxon>Eukaryota</taxon>
        <taxon>Metazoa</taxon>
        <taxon>Chordata</taxon>
        <taxon>Craniata</taxon>
        <taxon>Vertebrata</taxon>
        <taxon>Euteleostomi</taxon>
        <taxon>Mammalia</taxon>
        <taxon>Metatheria</taxon>
        <taxon>Dasyuromorphia</taxon>
        <taxon>Dasyuridae</taxon>
        <taxon>Sarcophilus</taxon>
    </lineage>
</organism>
<dbReference type="GO" id="GO:0004144">
    <property type="term" value="F:diacylglycerol O-acyltransferase activity"/>
    <property type="evidence" value="ECO:0007669"/>
    <property type="project" value="TreeGrafter"/>
</dbReference>
<evidence type="ECO:0000313" key="14">
    <source>
        <dbReference type="Proteomes" id="UP000007648"/>
    </source>
</evidence>
<comment type="caution">
    <text evidence="11">Lacks conserved residue(s) required for the propagation of feature annotation.</text>
</comment>
<dbReference type="GeneTree" id="ENSGT01030000234582"/>
<dbReference type="GO" id="GO:0050892">
    <property type="term" value="P:intestinal absorption"/>
    <property type="evidence" value="ECO:0007669"/>
    <property type="project" value="Ensembl"/>
</dbReference>
<evidence type="ECO:0000313" key="13">
    <source>
        <dbReference type="Ensembl" id="ENSSHAP00000045054.1"/>
    </source>
</evidence>
<comment type="similarity">
    <text evidence="2 11">Belongs to the diacylglycerol acyltransferase family.</text>
</comment>
<evidence type="ECO:0000256" key="9">
    <source>
        <dbReference type="ARBA" id="ARBA00023136"/>
    </source>
</evidence>
<dbReference type="EC" id="2.3.1.-" evidence="11"/>
<keyword evidence="7 11" id="KW-1133">Transmembrane helix</keyword>
<keyword evidence="10" id="KW-0012">Acyltransferase</keyword>
<reference evidence="13" key="3">
    <citation type="submission" date="2025-09" db="UniProtKB">
        <authorList>
            <consortium name="Ensembl"/>
        </authorList>
    </citation>
    <scope>IDENTIFICATION</scope>
</reference>
<evidence type="ECO:0000256" key="10">
    <source>
        <dbReference type="ARBA" id="ARBA00023315"/>
    </source>
</evidence>
<dbReference type="InterPro" id="IPR007130">
    <property type="entry name" value="DAGAT"/>
</dbReference>
<dbReference type="AlphaFoldDB" id="A0A7N4V7H4"/>
<evidence type="ECO:0000256" key="5">
    <source>
        <dbReference type="ARBA" id="ARBA00022692"/>
    </source>
</evidence>
<evidence type="ECO:0000256" key="11">
    <source>
        <dbReference type="RuleBase" id="RU367023"/>
    </source>
</evidence>
<accession>A0A7N4V7H4</accession>
<protein>
    <recommendedName>
        <fullName evidence="11">Acyltransferase</fullName>
        <ecNumber evidence="11">2.3.1.-</ecNumber>
    </recommendedName>
</protein>
<dbReference type="Pfam" id="PF03982">
    <property type="entry name" value="DAGAT"/>
    <property type="match status" value="1"/>
</dbReference>
<dbReference type="GO" id="GO:1990578">
    <property type="term" value="C:perinuclear endoplasmic reticulum membrane"/>
    <property type="evidence" value="ECO:0007669"/>
    <property type="project" value="Ensembl"/>
</dbReference>
<evidence type="ECO:0000256" key="2">
    <source>
        <dbReference type="ARBA" id="ARBA00005420"/>
    </source>
</evidence>
<dbReference type="GO" id="GO:0016407">
    <property type="term" value="F:acetyltransferase activity"/>
    <property type="evidence" value="ECO:0007669"/>
    <property type="project" value="Ensembl"/>
</dbReference>
<dbReference type="GO" id="GO:0019432">
    <property type="term" value="P:triglyceride biosynthetic process"/>
    <property type="evidence" value="ECO:0007669"/>
    <property type="project" value="Ensembl"/>
</dbReference>
<dbReference type="FunCoup" id="A0A7N4V7H4">
    <property type="interactions" value="351"/>
</dbReference>
<comment type="subcellular location">
    <subcellularLocation>
        <location evidence="1 11">Endoplasmic reticulum membrane</location>
        <topology evidence="1 11">Multi-pass membrane protein</topology>
    </subcellularLocation>
</comment>
<gene>
    <name evidence="13" type="primary">MOGAT2</name>
</gene>
<sequence length="413" mass="46949">MGGGAGAQPKAKVDQLAPWESQSPAPRNELLAGRGQIARVFQSRRLLGECGVPAGQPKGVPLPPPSRTACRDRQVAGTKMISFAPLSVPLERRLQTLAVVQWVFSFLILGIICIAIFIGLFFTRFWFLSMLYSVWWYLDRDTPRKGGRQIQFIKRWRVWKYLADYFPVSLIKTVDLDPTQNYIAGFHPHGVLAAGPFINFCTEATNFSSLFPGIRSHLMMLTLWFRIPIFRDYILTGGLVTSEKECVSYLLSKKEGGNLLVVIVGGAQEALDARPGNYTLLLRNRKGFVRLALLHGASLLPIFSFGENELFDQIDNPHGSWLRWCQEKLQKVMGISLPLFHGRGIFQYNFGLLPYRRQITSIVGKPIKVKQNINPSQEEVDRLHQQYMTELCNLFEAHKTKYNIPPEQHLEFR</sequence>
<evidence type="ECO:0000256" key="4">
    <source>
        <dbReference type="ARBA" id="ARBA00022679"/>
    </source>
</evidence>
<dbReference type="PANTHER" id="PTHR12317">
    <property type="entry name" value="DIACYLGLYCEROL O-ACYLTRANSFERASE"/>
    <property type="match status" value="1"/>
</dbReference>
<keyword evidence="4 11" id="KW-0808">Transferase</keyword>
<evidence type="ECO:0000256" key="8">
    <source>
        <dbReference type="ARBA" id="ARBA00023098"/>
    </source>
</evidence>
<dbReference type="GO" id="GO:0006640">
    <property type="term" value="P:monoacylglycerol biosynthetic process"/>
    <property type="evidence" value="ECO:0007669"/>
    <property type="project" value="Ensembl"/>
</dbReference>
<keyword evidence="14" id="KW-1185">Reference proteome</keyword>
<evidence type="ECO:0000256" key="12">
    <source>
        <dbReference type="SAM" id="MobiDB-lite"/>
    </source>
</evidence>
<dbReference type="PANTHER" id="PTHR12317:SF74">
    <property type="entry name" value="2-ACYLGLYCEROL O-ACYLTRANSFERASE 2"/>
    <property type="match status" value="1"/>
</dbReference>
<proteinExistence type="inferred from homology"/>
<keyword evidence="6 11" id="KW-0256">Endoplasmic reticulum</keyword>
<evidence type="ECO:0000256" key="7">
    <source>
        <dbReference type="ARBA" id="ARBA00022989"/>
    </source>
</evidence>
<dbReference type="GO" id="GO:0006651">
    <property type="term" value="P:diacylglycerol biosynthetic process"/>
    <property type="evidence" value="ECO:0007669"/>
    <property type="project" value="Ensembl"/>
</dbReference>
<dbReference type="Proteomes" id="UP000007648">
    <property type="component" value="Unassembled WGS sequence"/>
</dbReference>
<dbReference type="InParanoid" id="A0A7N4V7H4"/>
<feature type="transmembrane region" description="Helical" evidence="11">
    <location>
        <begin position="99"/>
        <end position="122"/>
    </location>
</feature>
<feature type="region of interest" description="Disordered" evidence="12">
    <location>
        <begin position="1"/>
        <end position="27"/>
    </location>
</feature>